<proteinExistence type="predicted"/>
<feature type="region of interest" description="Disordered" evidence="1">
    <location>
        <begin position="335"/>
        <end position="372"/>
    </location>
</feature>
<protein>
    <submittedName>
        <fullName evidence="3">Uncharacterized protein</fullName>
    </submittedName>
</protein>
<sequence length="372" mass="40451">MCRRRMLNLGVLHHSAHLGMGLLGPFGAKLAGPDLEFWYGSISIFVGFFVPIVPAALGHFGWDPVLDVCWIQASDDRSRMRNLVLDLTLVTLFRQGRATARALSSGESFNLTMSGEETLTDAAGNDLPSPKIGGPIGRCLVRRRISKNRRNQFGHLEDRFVGIAVRIAAYPVALAIALFDLDTDSPEEKDERVAAAAAKSPSKWTFWKQSRPGPQILPTSSPRASEQQGFSSQFAGVPVDALPSGLDDVADDIVQPAVLAESQAVDAMERMLAEPSPTNPEPTSLNLADRLKAIDKLQRRMGSVGGSPSGTPSRELSRAPSRAYSVLPGRIISREEPLGLTSQARNRSRQQSHGDRRRPSVVGPRVCVHLEH</sequence>
<evidence type="ECO:0000256" key="2">
    <source>
        <dbReference type="SAM" id="Phobius"/>
    </source>
</evidence>
<keyword evidence="2" id="KW-0812">Transmembrane</keyword>
<evidence type="ECO:0000256" key="1">
    <source>
        <dbReference type="SAM" id="MobiDB-lite"/>
    </source>
</evidence>
<organism evidence="3 4">
    <name type="scientific">Apiotrichum porosum</name>
    <dbReference type="NCBI Taxonomy" id="105984"/>
    <lineage>
        <taxon>Eukaryota</taxon>
        <taxon>Fungi</taxon>
        <taxon>Dikarya</taxon>
        <taxon>Basidiomycota</taxon>
        <taxon>Agaricomycotina</taxon>
        <taxon>Tremellomycetes</taxon>
        <taxon>Trichosporonales</taxon>
        <taxon>Trichosporonaceae</taxon>
        <taxon>Apiotrichum</taxon>
    </lineage>
</organism>
<dbReference type="EMBL" id="RSCE01000027">
    <property type="protein sequence ID" value="RSH76519.1"/>
    <property type="molecule type" value="Genomic_DNA"/>
</dbReference>
<keyword evidence="2" id="KW-1133">Transmembrane helix</keyword>
<evidence type="ECO:0000313" key="4">
    <source>
        <dbReference type="Proteomes" id="UP000279236"/>
    </source>
</evidence>
<dbReference type="STRING" id="105984.A0A427XCD8"/>
<feature type="transmembrane region" description="Helical" evidence="2">
    <location>
        <begin position="38"/>
        <end position="57"/>
    </location>
</feature>
<evidence type="ECO:0000313" key="3">
    <source>
        <dbReference type="EMBL" id="RSH76519.1"/>
    </source>
</evidence>
<gene>
    <name evidence="3" type="ORF">EHS24_005591</name>
</gene>
<feature type="region of interest" description="Disordered" evidence="1">
    <location>
        <begin position="301"/>
        <end position="322"/>
    </location>
</feature>
<keyword evidence="2" id="KW-0472">Membrane</keyword>
<reference evidence="3 4" key="1">
    <citation type="submission" date="2018-11" db="EMBL/GenBank/DDBJ databases">
        <title>Genome sequence of Apiotrichum porosum DSM 27194.</title>
        <authorList>
            <person name="Aliyu H."/>
            <person name="Gorte O."/>
            <person name="Ochsenreither K."/>
        </authorList>
    </citation>
    <scope>NUCLEOTIDE SEQUENCE [LARGE SCALE GENOMIC DNA]</scope>
    <source>
        <strain evidence="3 4">DSM 27194</strain>
    </source>
</reference>
<dbReference type="OrthoDB" id="3251871at2759"/>
<keyword evidence="4" id="KW-1185">Reference proteome</keyword>
<comment type="caution">
    <text evidence="3">The sequence shown here is derived from an EMBL/GenBank/DDBJ whole genome shotgun (WGS) entry which is preliminary data.</text>
</comment>
<dbReference type="GeneID" id="39590134"/>
<dbReference type="RefSeq" id="XP_028471666.1">
    <property type="nucleotide sequence ID" value="XM_028621090.1"/>
</dbReference>
<dbReference type="Proteomes" id="UP000279236">
    <property type="component" value="Unassembled WGS sequence"/>
</dbReference>
<accession>A0A427XCD8</accession>
<dbReference type="AlphaFoldDB" id="A0A427XCD8"/>
<feature type="compositionally biased region" description="Polar residues" evidence="1">
    <location>
        <begin position="340"/>
        <end position="351"/>
    </location>
</feature>
<name>A0A427XCD8_9TREE</name>